<name>A0ABM9I2Y0_9GAMM</name>
<dbReference type="PANTHER" id="PTHR37425:SF1">
    <property type="entry name" value="OUTER MEMBRANE PROTEIN"/>
    <property type="match status" value="1"/>
</dbReference>
<comment type="pathway">
    <text evidence="2">Cell wall biogenesis; cell wall polysaccharide biosynthesis.</text>
</comment>
<evidence type="ECO:0000256" key="11">
    <source>
        <dbReference type="ARBA" id="ARBA00093666"/>
    </source>
</evidence>
<keyword evidence="9" id="KW-0961">Cell wall biogenesis/degradation</keyword>
<dbReference type="EMBL" id="OX458333">
    <property type="protein sequence ID" value="CAI8856923.1"/>
    <property type="molecule type" value="Genomic_DNA"/>
</dbReference>
<evidence type="ECO:0000256" key="5">
    <source>
        <dbReference type="ARBA" id="ARBA00022729"/>
    </source>
</evidence>
<evidence type="ECO:0000256" key="4">
    <source>
        <dbReference type="ARBA" id="ARBA00022723"/>
    </source>
</evidence>
<dbReference type="InterPro" id="IPR009045">
    <property type="entry name" value="Zn_M74/Hedgehog-like"/>
</dbReference>
<comment type="similarity">
    <text evidence="10">Belongs to the peptidase M15 family.</text>
</comment>
<dbReference type="PANTHER" id="PTHR37425">
    <property type="match status" value="1"/>
</dbReference>
<evidence type="ECO:0000256" key="8">
    <source>
        <dbReference type="ARBA" id="ARBA00023049"/>
    </source>
</evidence>
<keyword evidence="7" id="KW-0862">Zinc</keyword>
<evidence type="ECO:0000313" key="13">
    <source>
        <dbReference type="EMBL" id="CAI8856923.1"/>
    </source>
</evidence>
<keyword evidence="6" id="KW-0378">Hydrolase</keyword>
<feature type="region of interest" description="Disordered" evidence="12">
    <location>
        <begin position="1"/>
        <end position="24"/>
    </location>
</feature>
<proteinExistence type="inferred from homology"/>
<evidence type="ECO:0000256" key="7">
    <source>
        <dbReference type="ARBA" id="ARBA00022833"/>
    </source>
</evidence>
<evidence type="ECO:0000256" key="3">
    <source>
        <dbReference type="ARBA" id="ARBA00022670"/>
    </source>
</evidence>
<dbReference type="PROSITE" id="PS51318">
    <property type="entry name" value="TAT"/>
    <property type="match status" value="1"/>
</dbReference>
<dbReference type="CDD" id="cd14844">
    <property type="entry name" value="Zn-DD-carboxypeptidase_like"/>
    <property type="match status" value="1"/>
</dbReference>
<keyword evidence="4" id="KW-0479">Metal-binding</keyword>
<keyword evidence="8" id="KW-0482">Metalloprotease</keyword>
<keyword evidence="3" id="KW-0645">Protease</keyword>
<dbReference type="Proteomes" id="UP001162030">
    <property type="component" value="Chromosome"/>
</dbReference>
<dbReference type="Gene3D" id="3.30.1380.10">
    <property type="match status" value="1"/>
</dbReference>
<dbReference type="Pfam" id="PF05951">
    <property type="entry name" value="Peptidase_M15_2"/>
    <property type="match status" value="1"/>
</dbReference>
<evidence type="ECO:0000256" key="9">
    <source>
        <dbReference type="ARBA" id="ARBA00023316"/>
    </source>
</evidence>
<evidence type="ECO:0000256" key="2">
    <source>
        <dbReference type="ARBA" id="ARBA00004776"/>
    </source>
</evidence>
<dbReference type="InterPro" id="IPR010275">
    <property type="entry name" value="MepK"/>
</dbReference>
<reference evidence="13 14" key="1">
    <citation type="submission" date="2023-03" db="EMBL/GenBank/DDBJ databases">
        <authorList>
            <person name="Pearce D."/>
        </authorList>
    </citation>
    <scope>NUCLEOTIDE SEQUENCE [LARGE SCALE GENOMIC DNA]</scope>
    <source>
        <strain evidence="13">Msz</strain>
    </source>
</reference>
<organism evidence="13 14">
    <name type="scientific">Methylocaldum szegediense</name>
    <dbReference type="NCBI Taxonomy" id="73780"/>
    <lineage>
        <taxon>Bacteria</taxon>
        <taxon>Pseudomonadati</taxon>
        <taxon>Pseudomonadota</taxon>
        <taxon>Gammaproteobacteria</taxon>
        <taxon>Methylococcales</taxon>
        <taxon>Methylococcaceae</taxon>
        <taxon>Methylocaldum</taxon>
    </lineage>
</organism>
<gene>
    <name evidence="13" type="primary">mepK</name>
    <name evidence="13" type="ORF">MSZNOR_2619</name>
</gene>
<keyword evidence="14" id="KW-1185">Reference proteome</keyword>
<evidence type="ECO:0000256" key="6">
    <source>
        <dbReference type="ARBA" id="ARBA00022801"/>
    </source>
</evidence>
<evidence type="ECO:0000256" key="1">
    <source>
        <dbReference type="ARBA" id="ARBA00001947"/>
    </source>
</evidence>
<keyword evidence="5" id="KW-0732">Signal</keyword>
<dbReference type="SUPFAM" id="SSF55166">
    <property type="entry name" value="Hedgehog/DD-peptidase"/>
    <property type="match status" value="1"/>
</dbReference>
<evidence type="ECO:0000313" key="14">
    <source>
        <dbReference type="Proteomes" id="UP001162030"/>
    </source>
</evidence>
<dbReference type="InterPro" id="IPR006311">
    <property type="entry name" value="TAT_signal"/>
</dbReference>
<comment type="cofactor">
    <cofactor evidence="1">
        <name>Zn(2+)</name>
        <dbReference type="ChEBI" id="CHEBI:29105"/>
    </cofactor>
</comment>
<protein>
    <recommendedName>
        <fullName evidence="11">Murein endopeptidase K</fullName>
    </recommendedName>
</protein>
<evidence type="ECO:0000256" key="10">
    <source>
        <dbReference type="ARBA" id="ARBA00093448"/>
    </source>
</evidence>
<accession>A0ABM9I2Y0</accession>
<sequence>MPMRRPCLKKGPEHMSTDTISHPGYQMPTANLSRRAFLTRAGMAAVGTLLLPSADAFAKVFSKERKLSFYNLNTGEELTLVCSPQQYYDRRTLRRFNRFLRDHRTNSVYPMDPALIDLLYAVFVFTGSRGTFHVLSGYRSPETNRMLRKISHGVAEHSLHMEGKAIDLRMSDISTRTVQKAALALQQGGVGYYRRSDFVHLDTGRVRSW</sequence>
<evidence type="ECO:0000256" key="12">
    <source>
        <dbReference type="SAM" id="MobiDB-lite"/>
    </source>
</evidence>